<evidence type="ECO:0000256" key="11">
    <source>
        <dbReference type="ARBA" id="ARBA00068331"/>
    </source>
</evidence>
<comment type="subunit">
    <text evidence="10">Component of numerous complexes with chromatin remodeling and histone acetyltransferase activity. Component of the NuA4 histone acetyltransferase complex which contains the catalytic subunit KAT5/TIP60 and the subunits EP400, TRRAP/PAF400, BRD8/SMAP, EPC1, DMAP1/DNMAP1, RUVBL1/TIP49, RUVBL2, ING3, actin, ACTL6A/BAF53A, MORF4L1/MRG15, MORF4L2/MRGX, MRGBP, YEATS4/GAS41, VPS72/YL1 and MEAF6. The NuA4 complex interacts with MYC and the adenovirus E1A protein. Component of a NuA4-related complex which contains EP400, TRRAP/PAF400, SRCAP, BRD8/SMAP, EPC1, DMAP1/DNMAP1, RUVBL1/TIP49, RUVBL2, actin, ACTL6A/BAF53A, VPS72 and YEATS4/GAS41. Interacts with MLLT10/AF10. Also interacts with the SWI/SNF component SMARCB1/BAF47, TACC1 and TACC2, and the nuclear matrix protein NUMA1.</text>
</comment>
<evidence type="ECO:0000256" key="12">
    <source>
        <dbReference type="PROSITE-ProRule" id="PRU00376"/>
    </source>
</evidence>
<dbReference type="PANTHER" id="PTHR47573">
    <property type="entry name" value="PROTEIN AF-9 HOMOLOG"/>
    <property type="match status" value="1"/>
</dbReference>
<dbReference type="InterPro" id="IPR005033">
    <property type="entry name" value="YEATS"/>
</dbReference>
<evidence type="ECO:0000256" key="10">
    <source>
        <dbReference type="ARBA" id="ARBA00064752"/>
    </source>
</evidence>
<keyword evidence="5" id="KW-0805">Transcription regulation</keyword>
<keyword evidence="7" id="KW-0804">Transcription</keyword>
<reference evidence="15" key="1">
    <citation type="journal article" date="2023" name="G3 (Bethesda)">
        <title>A reference genome for the long-term kleptoplast-retaining sea slug Elysia crispata morphotype clarki.</title>
        <authorList>
            <person name="Eastman K.E."/>
            <person name="Pendleton A.L."/>
            <person name="Shaikh M.A."/>
            <person name="Suttiyut T."/>
            <person name="Ogas R."/>
            <person name="Tomko P."/>
            <person name="Gavelis G."/>
            <person name="Widhalm J.R."/>
            <person name="Wisecaver J.H."/>
        </authorList>
    </citation>
    <scope>NUCLEOTIDE SEQUENCE</scope>
    <source>
        <strain evidence="15">ECLA1</strain>
    </source>
</reference>
<dbReference type="Proteomes" id="UP001283361">
    <property type="component" value="Unassembled WGS sequence"/>
</dbReference>
<dbReference type="GO" id="GO:0006325">
    <property type="term" value="P:chromatin organization"/>
    <property type="evidence" value="ECO:0007669"/>
    <property type="project" value="UniProtKB-KW"/>
</dbReference>
<keyword evidence="3" id="KW-0832">Ubl conjugation</keyword>
<evidence type="ECO:0000256" key="3">
    <source>
        <dbReference type="ARBA" id="ARBA00022843"/>
    </source>
</evidence>
<feature type="coiled-coil region" evidence="13">
    <location>
        <begin position="190"/>
        <end position="217"/>
    </location>
</feature>
<name>A0AAE1EFJ6_9GAST</name>
<evidence type="ECO:0000256" key="9">
    <source>
        <dbReference type="ARBA" id="ARBA00057736"/>
    </source>
</evidence>
<evidence type="ECO:0000256" key="1">
    <source>
        <dbReference type="ARBA" id="ARBA00022499"/>
    </source>
</evidence>
<keyword evidence="6 13" id="KW-0175">Coiled coil</keyword>
<evidence type="ECO:0000256" key="13">
    <source>
        <dbReference type="SAM" id="Coils"/>
    </source>
</evidence>
<dbReference type="EMBL" id="JAWDGP010000113">
    <property type="protein sequence ID" value="KAK3803668.1"/>
    <property type="molecule type" value="Genomic_DNA"/>
</dbReference>
<dbReference type="FunFam" id="2.60.40.1970:FF:000002">
    <property type="entry name" value="YEATS domain-containing protein 4"/>
    <property type="match status" value="1"/>
</dbReference>
<keyword evidence="2" id="KW-0341">Growth regulation</keyword>
<gene>
    <name evidence="15" type="ORF">RRG08_023382</name>
</gene>
<evidence type="ECO:0000256" key="7">
    <source>
        <dbReference type="ARBA" id="ARBA00023163"/>
    </source>
</evidence>
<feature type="domain" description="YEATS" evidence="14">
    <location>
        <begin position="11"/>
        <end position="154"/>
    </location>
</feature>
<evidence type="ECO:0000256" key="4">
    <source>
        <dbReference type="ARBA" id="ARBA00022853"/>
    </source>
</evidence>
<dbReference type="CDD" id="cd16909">
    <property type="entry name" value="YEATS_GAS41_like"/>
    <property type="match status" value="1"/>
</dbReference>
<keyword evidence="4" id="KW-0156">Chromatin regulator</keyword>
<dbReference type="GO" id="GO:0005654">
    <property type="term" value="C:nucleoplasm"/>
    <property type="evidence" value="ECO:0007669"/>
    <property type="project" value="UniProtKB-ARBA"/>
</dbReference>
<comment type="caution">
    <text evidence="15">The sequence shown here is derived from an EMBL/GenBank/DDBJ whole genome shotgun (WGS) entry which is preliminary data.</text>
</comment>
<dbReference type="Pfam" id="PF03366">
    <property type="entry name" value="YEATS"/>
    <property type="match status" value="1"/>
</dbReference>
<dbReference type="InterPro" id="IPR055129">
    <property type="entry name" value="YEATS_dom"/>
</dbReference>
<keyword evidence="1" id="KW-1017">Isopeptide bond</keyword>
<accession>A0AAE1EFJ6</accession>
<evidence type="ECO:0000256" key="5">
    <source>
        <dbReference type="ARBA" id="ARBA00023015"/>
    </source>
</evidence>
<organism evidence="15 16">
    <name type="scientific">Elysia crispata</name>
    <name type="common">lettuce slug</name>
    <dbReference type="NCBI Taxonomy" id="231223"/>
    <lineage>
        <taxon>Eukaryota</taxon>
        <taxon>Metazoa</taxon>
        <taxon>Spiralia</taxon>
        <taxon>Lophotrochozoa</taxon>
        <taxon>Mollusca</taxon>
        <taxon>Gastropoda</taxon>
        <taxon>Heterobranchia</taxon>
        <taxon>Euthyneura</taxon>
        <taxon>Panpulmonata</taxon>
        <taxon>Sacoglossa</taxon>
        <taxon>Placobranchoidea</taxon>
        <taxon>Plakobranchidae</taxon>
        <taxon>Elysia</taxon>
    </lineage>
</organism>
<keyword evidence="8 12" id="KW-0539">Nucleus</keyword>
<sequence length="226" mass="26161">MTSQPQDSAGRQKGVVVVKPVVYGNIARYFGKKREEDGHTHQWTVYVKPFNNEDMSAYVKKINFKLHDSYPSPNRIVTKPPYEVTETGWGEFEIIIKIYFNDPQERPVTIYHLLKLFQSETDVMLGKKSLVVEYYDEMVFQDPTLTMTSMLANTTSLGVSTHKHETDFEEKKERTINKISNAHGKIRYEIDQMNEKLKRSKDAISKMKKEISKLEEGVIVDADIMS</sequence>
<dbReference type="AlphaFoldDB" id="A0AAE1EFJ6"/>
<comment type="function">
    <text evidence="9">Chromatin reader component of the NuA4 histone acetyltransferase (HAT) complex, a complex involved in transcriptional activation of select genes principally by acetylation of nucleosomal histones H4 and H2A. Specifically recognizes and binds acylated histone H3, with a preference for histone H3 diacetylated at 'Lys-18' and 'Lys-27' (H3K18ac and H3K27ac) or histone H3 diacetylated at 'Lys-14' and 'Lys-27' (H3K14ac and H3K27ac). Also able to recognize and bind crotonylated histone H3. May also recognize and bind histone H3 succinylated at 'Lys-122' (H3K122succ); additional evidences are however required to confirm this result in vivo. Plays a key role in histone variant H2AZ1/H2A.Z deposition into specific chromatin regions: recognizes and binds H3K14ac and H3K27ac on the promoters of actively transcribed genes and recruits NuA4-related complex to deposit H2AZ1/H2A.Z. H2AZ1/H2A.Z deposition is required for maintenance of embryonic stem cell.</text>
</comment>
<dbReference type="PROSITE" id="PS51037">
    <property type="entry name" value="YEATS"/>
    <property type="match status" value="1"/>
</dbReference>
<evidence type="ECO:0000256" key="6">
    <source>
        <dbReference type="ARBA" id="ARBA00023054"/>
    </source>
</evidence>
<proteinExistence type="predicted"/>
<dbReference type="Gene3D" id="2.60.40.1970">
    <property type="entry name" value="YEATS domain"/>
    <property type="match status" value="1"/>
</dbReference>
<dbReference type="PANTHER" id="PTHR47573:SF1">
    <property type="entry name" value="PROTEIN AF-9 HOMOLOG"/>
    <property type="match status" value="1"/>
</dbReference>
<evidence type="ECO:0000256" key="2">
    <source>
        <dbReference type="ARBA" id="ARBA00022604"/>
    </source>
</evidence>
<evidence type="ECO:0000259" key="14">
    <source>
        <dbReference type="PROSITE" id="PS51037"/>
    </source>
</evidence>
<evidence type="ECO:0000256" key="8">
    <source>
        <dbReference type="ARBA" id="ARBA00023242"/>
    </source>
</evidence>
<keyword evidence="16" id="KW-1185">Reference proteome</keyword>
<dbReference type="InterPro" id="IPR038704">
    <property type="entry name" value="YEAST_sf"/>
</dbReference>
<comment type="subcellular location">
    <subcellularLocation>
        <location evidence="12">Nucleus</location>
    </subcellularLocation>
</comment>
<protein>
    <recommendedName>
        <fullName evidence="11">YEATS domain-containing protein 4</fullName>
    </recommendedName>
</protein>
<evidence type="ECO:0000313" key="15">
    <source>
        <dbReference type="EMBL" id="KAK3803668.1"/>
    </source>
</evidence>
<dbReference type="GO" id="GO:0006355">
    <property type="term" value="P:regulation of DNA-templated transcription"/>
    <property type="evidence" value="ECO:0007669"/>
    <property type="project" value="InterPro"/>
</dbReference>
<evidence type="ECO:0000313" key="16">
    <source>
        <dbReference type="Proteomes" id="UP001283361"/>
    </source>
</evidence>